<dbReference type="AlphaFoldDB" id="A0A518EZ53"/>
<dbReference type="InterPro" id="IPR022742">
    <property type="entry name" value="Hydrolase_4"/>
</dbReference>
<keyword evidence="2" id="KW-0378">Hydrolase</keyword>
<organism evidence="2 3">
    <name type="scientific">Saltatorellus ferox</name>
    <dbReference type="NCBI Taxonomy" id="2528018"/>
    <lineage>
        <taxon>Bacteria</taxon>
        <taxon>Pseudomonadati</taxon>
        <taxon>Planctomycetota</taxon>
        <taxon>Planctomycetia</taxon>
        <taxon>Planctomycetia incertae sedis</taxon>
        <taxon>Saltatorellus</taxon>
    </lineage>
</organism>
<dbReference type="GO" id="GO:0016787">
    <property type="term" value="F:hydrolase activity"/>
    <property type="evidence" value="ECO:0007669"/>
    <property type="project" value="UniProtKB-KW"/>
</dbReference>
<dbReference type="SUPFAM" id="SSF53474">
    <property type="entry name" value="alpha/beta-Hydrolases"/>
    <property type="match status" value="1"/>
</dbReference>
<name>A0A518EZ53_9BACT</name>
<gene>
    <name evidence="2" type="ORF">Poly30_49310</name>
</gene>
<dbReference type="Pfam" id="PF12146">
    <property type="entry name" value="Hydrolase_4"/>
    <property type="match status" value="1"/>
</dbReference>
<sequence length="578" mass="60976">MPSTRIPGFIRLPCKAALVTALGCVVAALVSAVVGGVWVPPVIKENGPADWSLDGLGYPPNASLTSCTTADGVTLKGFFVPADDGAPLVVHFAESGSSGFDGAFFRRQYEGLAHVGFASLVMDYRGIGASEGERTPSRLGEDAAAIYAHARGLVGGDEARLLLRGCSLGAVAAASLLEGGARPGAVVAWAPVEARDVARRFAAKGDWGHAAWLMAPFLREFESACTTDQLLEARCPVFVGASPDDSLLAGAELARFRAASEAGRVVLHVPAHLTEGDKPAGLSGHGAIASASYWISPAETAFLHDAFPDEPAAARRAYRLLAAVDTAPLGGVPEEPRFREALESIASFRQDMWPAAAVAAAAVLPEPSLAKVLEGQAKICSEGWFTRWLTYQDDASDAAAPIEDRLPGLNEMLAVFKADIGDEAQGIMLGAVGTAQGTLRLARSSTGEALWTPERLLALVRALRGDTSDPFVFDTSSGDVPDIPGPFAGLTVERGITTDEEPSVSVHMVLVSNRRPSKIPVNPERLFASLGIRDGAITPAEERRLLTCLLRATWHSHEVRPDPGGDWLIMKRDPAESR</sequence>
<keyword evidence="3" id="KW-1185">Reference proteome</keyword>
<dbReference type="Gene3D" id="3.40.50.1820">
    <property type="entry name" value="alpha/beta hydrolase"/>
    <property type="match status" value="1"/>
</dbReference>
<dbReference type="EMBL" id="CP036434">
    <property type="protein sequence ID" value="QDV09373.1"/>
    <property type="molecule type" value="Genomic_DNA"/>
</dbReference>
<evidence type="ECO:0000259" key="1">
    <source>
        <dbReference type="Pfam" id="PF12146"/>
    </source>
</evidence>
<dbReference type="Proteomes" id="UP000320390">
    <property type="component" value="Chromosome"/>
</dbReference>
<feature type="domain" description="Serine aminopeptidase S33" evidence="1">
    <location>
        <begin position="108"/>
        <end position="248"/>
    </location>
</feature>
<proteinExistence type="predicted"/>
<dbReference type="RefSeq" id="WP_419190599.1">
    <property type="nucleotide sequence ID" value="NZ_CP036434.1"/>
</dbReference>
<evidence type="ECO:0000313" key="3">
    <source>
        <dbReference type="Proteomes" id="UP000320390"/>
    </source>
</evidence>
<reference evidence="2 3" key="1">
    <citation type="submission" date="2019-02" db="EMBL/GenBank/DDBJ databases">
        <title>Deep-cultivation of Planctomycetes and their phenomic and genomic characterization uncovers novel biology.</title>
        <authorList>
            <person name="Wiegand S."/>
            <person name="Jogler M."/>
            <person name="Boedeker C."/>
            <person name="Pinto D."/>
            <person name="Vollmers J."/>
            <person name="Rivas-Marin E."/>
            <person name="Kohn T."/>
            <person name="Peeters S.H."/>
            <person name="Heuer A."/>
            <person name="Rast P."/>
            <person name="Oberbeckmann S."/>
            <person name="Bunk B."/>
            <person name="Jeske O."/>
            <person name="Meyerdierks A."/>
            <person name="Storesund J.E."/>
            <person name="Kallscheuer N."/>
            <person name="Luecker S."/>
            <person name="Lage O.M."/>
            <person name="Pohl T."/>
            <person name="Merkel B.J."/>
            <person name="Hornburger P."/>
            <person name="Mueller R.-W."/>
            <person name="Bruemmer F."/>
            <person name="Labrenz M."/>
            <person name="Spormann A.M."/>
            <person name="Op den Camp H."/>
            <person name="Overmann J."/>
            <person name="Amann R."/>
            <person name="Jetten M.S.M."/>
            <person name="Mascher T."/>
            <person name="Medema M.H."/>
            <person name="Devos D.P."/>
            <person name="Kaster A.-K."/>
            <person name="Ovreas L."/>
            <person name="Rohde M."/>
            <person name="Galperin M.Y."/>
            <person name="Jogler C."/>
        </authorList>
    </citation>
    <scope>NUCLEOTIDE SEQUENCE [LARGE SCALE GENOMIC DNA]</scope>
    <source>
        <strain evidence="2 3">Poly30</strain>
    </source>
</reference>
<dbReference type="InterPro" id="IPR029058">
    <property type="entry name" value="AB_hydrolase_fold"/>
</dbReference>
<protein>
    <submittedName>
        <fullName evidence="2">Alpha/beta hydrolase family protein</fullName>
    </submittedName>
</protein>
<accession>A0A518EZ53</accession>
<evidence type="ECO:0000313" key="2">
    <source>
        <dbReference type="EMBL" id="QDV09373.1"/>
    </source>
</evidence>